<feature type="region of interest" description="Disordered" evidence="1">
    <location>
        <begin position="195"/>
        <end position="216"/>
    </location>
</feature>
<name>A0A6M3J2P7_9ZZZZ</name>
<reference evidence="2" key="1">
    <citation type="submission" date="2020-03" db="EMBL/GenBank/DDBJ databases">
        <title>The deep terrestrial virosphere.</title>
        <authorList>
            <person name="Holmfeldt K."/>
            <person name="Nilsson E."/>
            <person name="Simone D."/>
            <person name="Lopez-Fernandez M."/>
            <person name="Wu X."/>
            <person name="de Brujin I."/>
            <person name="Lundin D."/>
            <person name="Andersson A."/>
            <person name="Bertilsson S."/>
            <person name="Dopson M."/>
        </authorList>
    </citation>
    <scope>NUCLEOTIDE SEQUENCE</scope>
    <source>
        <strain evidence="3">MM415A00253</strain>
        <strain evidence="2">MM415B00618</strain>
    </source>
</reference>
<gene>
    <name evidence="3" type="ORF">MM415A00253_0019</name>
    <name evidence="2" type="ORF">MM415B00618_0012</name>
</gene>
<feature type="compositionally biased region" description="Polar residues" evidence="1">
    <location>
        <begin position="203"/>
        <end position="216"/>
    </location>
</feature>
<protein>
    <submittedName>
        <fullName evidence="2">Uncharacterized protein</fullName>
    </submittedName>
</protein>
<organism evidence="2">
    <name type="scientific">viral metagenome</name>
    <dbReference type="NCBI Taxonomy" id="1070528"/>
    <lineage>
        <taxon>unclassified sequences</taxon>
        <taxon>metagenomes</taxon>
        <taxon>organismal metagenomes</taxon>
    </lineage>
</organism>
<evidence type="ECO:0000313" key="2">
    <source>
        <dbReference type="EMBL" id="QJA63585.1"/>
    </source>
</evidence>
<evidence type="ECO:0000313" key="3">
    <source>
        <dbReference type="EMBL" id="QJA83771.1"/>
    </source>
</evidence>
<proteinExistence type="predicted"/>
<dbReference type="EMBL" id="MT142517">
    <property type="protein sequence ID" value="QJA83771.1"/>
    <property type="molecule type" value="Genomic_DNA"/>
</dbReference>
<evidence type="ECO:0000256" key="1">
    <source>
        <dbReference type="SAM" id="MobiDB-lite"/>
    </source>
</evidence>
<dbReference type="EMBL" id="MT141500">
    <property type="protein sequence ID" value="QJA63585.1"/>
    <property type="molecule type" value="Genomic_DNA"/>
</dbReference>
<dbReference type="AlphaFoldDB" id="A0A6M3J2P7"/>
<accession>A0A6M3J2P7</accession>
<sequence length="216" mass="24684">MTKRQIIQLIEHGLHGGNFNPDLKGKFHPNIIAFHIQATLDDIFIEIFKSNNVQKIAADLDLWSKTYKNVPILYDSDLDLFYSNMPAKIVQLPKQRAIRRISPMQSPGITFKPLSDNAKSVMSRLDVAKYDTDTWFSFDFDRIEFANVPVDMQTDGVVLIRMIPAFTELADTDTYSIPSGFNDFLIETIKSKLLGTPPEKQSDNNNSKRIWQGRQS</sequence>